<evidence type="ECO:0000256" key="1">
    <source>
        <dbReference type="SAM" id="MobiDB-lite"/>
    </source>
</evidence>
<comment type="caution">
    <text evidence="2">The sequence shown here is derived from an EMBL/GenBank/DDBJ whole genome shotgun (WGS) entry which is preliminary data.</text>
</comment>
<dbReference type="EMBL" id="BGZK01001649">
    <property type="protein sequence ID" value="GBP83912.1"/>
    <property type="molecule type" value="Genomic_DNA"/>
</dbReference>
<name>A0A4C1Z9C8_EUMVA</name>
<organism evidence="2 3">
    <name type="scientific">Eumeta variegata</name>
    <name type="common">Bagworm moth</name>
    <name type="synonym">Eumeta japonica</name>
    <dbReference type="NCBI Taxonomy" id="151549"/>
    <lineage>
        <taxon>Eukaryota</taxon>
        <taxon>Metazoa</taxon>
        <taxon>Ecdysozoa</taxon>
        <taxon>Arthropoda</taxon>
        <taxon>Hexapoda</taxon>
        <taxon>Insecta</taxon>
        <taxon>Pterygota</taxon>
        <taxon>Neoptera</taxon>
        <taxon>Endopterygota</taxon>
        <taxon>Lepidoptera</taxon>
        <taxon>Glossata</taxon>
        <taxon>Ditrysia</taxon>
        <taxon>Tineoidea</taxon>
        <taxon>Psychidae</taxon>
        <taxon>Oiketicinae</taxon>
        <taxon>Eumeta</taxon>
    </lineage>
</organism>
<dbReference type="Proteomes" id="UP000299102">
    <property type="component" value="Unassembled WGS sequence"/>
</dbReference>
<gene>
    <name evidence="2" type="ORF">EVAR_89633_1</name>
</gene>
<proteinExistence type="predicted"/>
<reference evidence="2 3" key="1">
    <citation type="journal article" date="2019" name="Commun. Biol.">
        <title>The bagworm genome reveals a unique fibroin gene that provides high tensile strength.</title>
        <authorList>
            <person name="Kono N."/>
            <person name="Nakamura H."/>
            <person name="Ohtoshi R."/>
            <person name="Tomita M."/>
            <person name="Numata K."/>
            <person name="Arakawa K."/>
        </authorList>
    </citation>
    <scope>NUCLEOTIDE SEQUENCE [LARGE SCALE GENOMIC DNA]</scope>
</reference>
<sequence length="185" mass="20122">MTNVEREICRYTSCRVMCRDICRVVAGRLTAGGAARRRVGGGRTLAAPTHFPAHIKKDKHTPVAIFAIIHSITSISNAVVGRPLFLDRPRPPNPKTFKISSSLRSRREKIITPLSLSLSRIARHNTRRPVLSHTRGAARPPLALKGESADSRTLDEVARGAFGVRVTCVSLAAVTSRDVTGRAIS</sequence>
<evidence type="ECO:0000313" key="3">
    <source>
        <dbReference type="Proteomes" id="UP000299102"/>
    </source>
</evidence>
<keyword evidence="3" id="KW-1185">Reference proteome</keyword>
<dbReference type="AlphaFoldDB" id="A0A4C1Z9C8"/>
<protein>
    <submittedName>
        <fullName evidence="2">Uncharacterized protein</fullName>
    </submittedName>
</protein>
<evidence type="ECO:0000313" key="2">
    <source>
        <dbReference type="EMBL" id="GBP83912.1"/>
    </source>
</evidence>
<accession>A0A4C1Z9C8</accession>
<feature type="region of interest" description="Disordered" evidence="1">
    <location>
        <begin position="130"/>
        <end position="149"/>
    </location>
</feature>